<dbReference type="InterPro" id="IPR050505">
    <property type="entry name" value="WDR55/POC1"/>
</dbReference>
<dbReference type="InterPro" id="IPR001680">
    <property type="entry name" value="WD40_rpt"/>
</dbReference>
<evidence type="ECO:0000256" key="4">
    <source>
        <dbReference type="SAM" id="Coils"/>
    </source>
</evidence>
<protein>
    <submittedName>
        <fullName evidence="6">Uncharacterized protein</fullName>
    </submittedName>
</protein>
<dbReference type="InterPro" id="IPR015943">
    <property type="entry name" value="WD40/YVTN_repeat-like_dom_sf"/>
</dbReference>
<dbReference type="PROSITE" id="PS50082">
    <property type="entry name" value="WD_REPEATS_2"/>
    <property type="match status" value="1"/>
</dbReference>
<reference evidence="7" key="1">
    <citation type="submission" date="2011-05" db="EMBL/GenBank/DDBJ databases">
        <authorList>
            <person name="Richards S.R."/>
            <person name="Qu J."/>
            <person name="Jiang H."/>
            <person name="Jhangiani S.N."/>
            <person name="Agravi P."/>
            <person name="Goodspeed R."/>
            <person name="Gross S."/>
            <person name="Mandapat C."/>
            <person name="Jackson L."/>
            <person name="Mathew T."/>
            <person name="Pu L."/>
            <person name="Thornton R."/>
            <person name="Saada N."/>
            <person name="Wilczek-Boney K.B."/>
            <person name="Lee S."/>
            <person name="Kovar C."/>
            <person name="Wu Y."/>
            <person name="Scherer S.E."/>
            <person name="Worley K.C."/>
            <person name="Muzny D.M."/>
            <person name="Gibbs R."/>
        </authorList>
    </citation>
    <scope>NUCLEOTIDE SEQUENCE</scope>
    <source>
        <strain evidence="7">Brora</strain>
    </source>
</reference>
<evidence type="ECO:0000256" key="1">
    <source>
        <dbReference type="ARBA" id="ARBA00022574"/>
    </source>
</evidence>
<evidence type="ECO:0000313" key="6">
    <source>
        <dbReference type="EnsemblMetazoa" id="SMAR000985-PA"/>
    </source>
</evidence>
<keyword evidence="1 3" id="KW-0853">WD repeat</keyword>
<dbReference type="OMA" id="SVWENQC"/>
<evidence type="ECO:0000313" key="7">
    <source>
        <dbReference type="Proteomes" id="UP000014500"/>
    </source>
</evidence>
<dbReference type="HOGENOM" id="CLU_032685_0_0_1"/>
<feature type="region of interest" description="Disordered" evidence="5">
    <location>
        <begin position="487"/>
        <end position="509"/>
    </location>
</feature>
<evidence type="ECO:0000256" key="5">
    <source>
        <dbReference type="SAM" id="MobiDB-lite"/>
    </source>
</evidence>
<sequence length="531" mass="59725">MQNRESTHSMEFDKLQIEKNILRKLRKKLRQIENLEQLGRPLNPEELIKVTKKEEIRNELLNLTEDIEKLGTNTVETTVKTEENAENVENVKADKMVDVVDEVSTTNCDSEIILPSKRDSEIISERKKMKFSCDWKNEVFSVKTLKGHSDVITCVVTDENFIVSSSRDTTVKVWDSVTGNEIQSLRGHTASVTCLILLQEVEGNKLLWSLGYDRKGRVAMSGSIDCMVKTWILSEGMEIKSFYTYNEITCIGYLSTHQFIVTGTEGGKLELWNSINAQNLSSVSSFGDSFTNIKILDKRVFASSSEGFISVWELQEEELLLLFSSEKLLLNETPPAVPRKIRSIELINGLIYYGDDGINVKMLNWENGDVNKFPNHLRQFGATDAICTSGKEVLCSSYNLDYGYGSINVRHLPGNEYLTSLGDGQTGRILSMSATKTENGKLRFVTGGIELKNWEAIGIKKPKQEIPNVDHVRTTSIVAYGGQVVNSEMESSDSGSELDVSDEDWEPSSTTYIPKEVTYRSSSIFSWCSIL</sequence>
<dbReference type="Gene3D" id="2.130.10.10">
    <property type="entry name" value="YVTN repeat-like/Quinoprotein amine dehydrogenase"/>
    <property type="match status" value="1"/>
</dbReference>
<dbReference type="EMBL" id="JH430253">
    <property type="status" value="NOT_ANNOTATED_CDS"/>
    <property type="molecule type" value="Genomic_DNA"/>
</dbReference>
<name>T1IJC2_STRMM</name>
<dbReference type="SUPFAM" id="SSF50978">
    <property type="entry name" value="WD40 repeat-like"/>
    <property type="match status" value="1"/>
</dbReference>
<dbReference type="STRING" id="126957.T1IJC2"/>
<dbReference type="eggNOG" id="KOG0274">
    <property type="taxonomic scope" value="Eukaryota"/>
</dbReference>
<feature type="coiled-coil region" evidence="4">
    <location>
        <begin position="15"/>
        <end position="73"/>
    </location>
</feature>
<dbReference type="AlphaFoldDB" id="T1IJC2"/>
<dbReference type="EnsemblMetazoa" id="SMAR000985-RA">
    <property type="protein sequence ID" value="SMAR000985-PA"/>
    <property type="gene ID" value="SMAR000985"/>
</dbReference>
<organism evidence="6 7">
    <name type="scientific">Strigamia maritima</name>
    <name type="common">European centipede</name>
    <name type="synonym">Geophilus maritimus</name>
    <dbReference type="NCBI Taxonomy" id="126957"/>
    <lineage>
        <taxon>Eukaryota</taxon>
        <taxon>Metazoa</taxon>
        <taxon>Ecdysozoa</taxon>
        <taxon>Arthropoda</taxon>
        <taxon>Myriapoda</taxon>
        <taxon>Chilopoda</taxon>
        <taxon>Pleurostigmophora</taxon>
        <taxon>Geophilomorpha</taxon>
        <taxon>Linotaeniidae</taxon>
        <taxon>Strigamia</taxon>
    </lineage>
</organism>
<accession>T1IJC2</accession>
<feature type="repeat" description="WD" evidence="3">
    <location>
        <begin position="145"/>
        <end position="184"/>
    </location>
</feature>
<dbReference type="PhylomeDB" id="T1IJC2"/>
<dbReference type="Proteomes" id="UP000014500">
    <property type="component" value="Unassembled WGS sequence"/>
</dbReference>
<keyword evidence="2" id="KW-0677">Repeat</keyword>
<dbReference type="PROSITE" id="PS50294">
    <property type="entry name" value="WD_REPEATS_REGION"/>
    <property type="match status" value="1"/>
</dbReference>
<dbReference type="PANTHER" id="PTHR44019">
    <property type="entry name" value="WD REPEAT-CONTAINING PROTEIN 55"/>
    <property type="match status" value="1"/>
</dbReference>
<keyword evidence="7" id="KW-1185">Reference proteome</keyword>
<reference evidence="6" key="2">
    <citation type="submission" date="2015-02" db="UniProtKB">
        <authorList>
            <consortium name="EnsemblMetazoa"/>
        </authorList>
    </citation>
    <scope>IDENTIFICATION</scope>
</reference>
<evidence type="ECO:0000256" key="2">
    <source>
        <dbReference type="ARBA" id="ARBA00022737"/>
    </source>
</evidence>
<dbReference type="Pfam" id="PF00400">
    <property type="entry name" value="WD40"/>
    <property type="match status" value="1"/>
</dbReference>
<dbReference type="SMART" id="SM00320">
    <property type="entry name" value="WD40"/>
    <property type="match status" value="4"/>
</dbReference>
<dbReference type="PANTHER" id="PTHR44019:SF8">
    <property type="entry name" value="POC1 CENTRIOLAR PROTEIN HOMOLOG"/>
    <property type="match status" value="1"/>
</dbReference>
<keyword evidence="4" id="KW-0175">Coiled coil</keyword>
<evidence type="ECO:0000256" key="3">
    <source>
        <dbReference type="PROSITE-ProRule" id="PRU00221"/>
    </source>
</evidence>
<proteinExistence type="predicted"/>
<dbReference type="InterPro" id="IPR036322">
    <property type="entry name" value="WD40_repeat_dom_sf"/>
</dbReference>